<organism evidence="1">
    <name type="scientific">Moorena producens (strain JHB)</name>
    <dbReference type="NCBI Taxonomy" id="1454205"/>
    <lineage>
        <taxon>Bacteria</taxon>
        <taxon>Bacillati</taxon>
        <taxon>Cyanobacteriota</taxon>
        <taxon>Cyanophyceae</taxon>
        <taxon>Coleofasciculales</taxon>
        <taxon>Coleofasciculaceae</taxon>
        <taxon>Moorena</taxon>
    </lineage>
</organism>
<dbReference type="EMBL" id="CP017708">
    <property type="protein sequence ID" value="WAN68823.1"/>
    <property type="molecule type" value="Genomic_DNA"/>
</dbReference>
<gene>
    <name evidence="1" type="ORF">BJP36_41410</name>
</gene>
<reference evidence="1" key="1">
    <citation type="journal article" date="2017" name="Proc. Natl. Acad. Sci. U.S.A.">
        <title>Comparative genomics uncovers the prolific and distinctive metabolic potential of the cyanobacterial genus Moorea.</title>
        <authorList>
            <person name="Leao T."/>
            <person name="Castelao G."/>
            <person name="Korobeynikov A."/>
            <person name="Monroe E.A."/>
            <person name="Podell S."/>
            <person name="Glukhov E."/>
            <person name="Allen E.E."/>
            <person name="Gerwick W.H."/>
            <person name="Gerwick L."/>
        </authorList>
    </citation>
    <scope>NUCLEOTIDE SEQUENCE</scope>
    <source>
        <strain evidence="1">JHB</strain>
    </source>
</reference>
<accession>A0A9Q9UVH2</accession>
<evidence type="ECO:0000313" key="1">
    <source>
        <dbReference type="EMBL" id="WAN68823.1"/>
    </source>
</evidence>
<name>A0A9Q9UVH2_MOOP1</name>
<reference evidence="1" key="2">
    <citation type="submission" date="2022-10" db="EMBL/GenBank/DDBJ databases">
        <authorList>
            <person name="Ngo T.-E."/>
        </authorList>
    </citation>
    <scope>NUCLEOTIDE SEQUENCE</scope>
    <source>
        <strain evidence="1">JHB</strain>
    </source>
</reference>
<sequence length="56" mass="5963">MCAVPDSLGALSVLRIKFATGRTAPDSRLPGRALTVVELNSPRVAPLPTPSVRFPY</sequence>
<proteinExistence type="predicted"/>
<dbReference type="Proteomes" id="UP000176944">
    <property type="component" value="Chromosome"/>
</dbReference>
<dbReference type="AlphaFoldDB" id="A0A9Q9UVH2"/>
<protein>
    <submittedName>
        <fullName evidence="1">Uncharacterized protein</fullName>
    </submittedName>
</protein>